<dbReference type="EMBL" id="JAJTJA010000010">
    <property type="protein sequence ID" value="KAH8692831.1"/>
    <property type="molecule type" value="Genomic_DNA"/>
</dbReference>
<organism evidence="2 3">
    <name type="scientific">Talaromyces proteolyticus</name>
    <dbReference type="NCBI Taxonomy" id="1131652"/>
    <lineage>
        <taxon>Eukaryota</taxon>
        <taxon>Fungi</taxon>
        <taxon>Dikarya</taxon>
        <taxon>Ascomycota</taxon>
        <taxon>Pezizomycotina</taxon>
        <taxon>Eurotiomycetes</taxon>
        <taxon>Eurotiomycetidae</taxon>
        <taxon>Eurotiales</taxon>
        <taxon>Trichocomaceae</taxon>
        <taxon>Talaromyces</taxon>
        <taxon>Talaromyces sect. Bacilispori</taxon>
    </lineage>
</organism>
<keyword evidence="1" id="KW-0175">Coiled coil</keyword>
<name>A0AAD4KJP9_9EURO</name>
<evidence type="ECO:0000256" key="1">
    <source>
        <dbReference type="SAM" id="Coils"/>
    </source>
</evidence>
<comment type="caution">
    <text evidence="2">The sequence shown here is derived from an EMBL/GenBank/DDBJ whole genome shotgun (WGS) entry which is preliminary data.</text>
</comment>
<accession>A0AAD4KJP9</accession>
<dbReference type="Proteomes" id="UP001201262">
    <property type="component" value="Unassembled WGS sequence"/>
</dbReference>
<evidence type="ECO:0000313" key="2">
    <source>
        <dbReference type="EMBL" id="KAH8692831.1"/>
    </source>
</evidence>
<evidence type="ECO:0000313" key="3">
    <source>
        <dbReference type="Proteomes" id="UP001201262"/>
    </source>
</evidence>
<feature type="coiled-coil region" evidence="1">
    <location>
        <begin position="69"/>
        <end position="117"/>
    </location>
</feature>
<proteinExistence type="predicted"/>
<reference evidence="2" key="1">
    <citation type="submission" date="2021-12" db="EMBL/GenBank/DDBJ databases">
        <title>Convergent genome expansion in fungi linked to evolution of root-endophyte symbiosis.</title>
        <authorList>
            <consortium name="DOE Joint Genome Institute"/>
            <person name="Ke Y.-H."/>
            <person name="Bonito G."/>
            <person name="Liao H.-L."/>
            <person name="Looney B."/>
            <person name="Rojas-Flechas A."/>
            <person name="Nash J."/>
            <person name="Hameed K."/>
            <person name="Schadt C."/>
            <person name="Martin F."/>
            <person name="Crous P.W."/>
            <person name="Miettinen O."/>
            <person name="Magnuson J.K."/>
            <person name="Labbe J."/>
            <person name="Jacobson D."/>
            <person name="Doktycz M.J."/>
            <person name="Veneault-Fourrey C."/>
            <person name="Kuo A."/>
            <person name="Mondo S."/>
            <person name="Calhoun S."/>
            <person name="Riley R."/>
            <person name="Ohm R."/>
            <person name="LaButti K."/>
            <person name="Andreopoulos B."/>
            <person name="Pangilinan J."/>
            <person name="Nolan M."/>
            <person name="Tritt A."/>
            <person name="Clum A."/>
            <person name="Lipzen A."/>
            <person name="Daum C."/>
            <person name="Barry K."/>
            <person name="Grigoriev I.V."/>
            <person name="Vilgalys R."/>
        </authorList>
    </citation>
    <scope>NUCLEOTIDE SEQUENCE</scope>
    <source>
        <strain evidence="2">PMI_201</strain>
    </source>
</reference>
<dbReference type="GeneID" id="70240512"/>
<keyword evidence="3" id="KW-1185">Reference proteome</keyword>
<dbReference type="RefSeq" id="XP_046068704.1">
    <property type="nucleotide sequence ID" value="XM_046210225.1"/>
</dbReference>
<protein>
    <submittedName>
        <fullName evidence="2">Uncharacterized protein</fullName>
    </submittedName>
</protein>
<gene>
    <name evidence="2" type="ORF">BGW36DRAFT_28351</name>
</gene>
<sequence>MSRLLSPPSEEDRPAFISGEFVHMQDPIRTAAIHKKIPEIRVPEGPLPSSNYDPRSCKPIDIQAYRPQIQQLRKEYPTTKANIKAQEEAARQVRRKLQEIDDKIRQVTKEKNKKKKEWDMEYKVLSKYQANKPPK</sequence>
<dbReference type="AlphaFoldDB" id="A0AAD4KJP9"/>